<evidence type="ECO:0000256" key="3">
    <source>
        <dbReference type="ARBA" id="ARBA00022692"/>
    </source>
</evidence>
<dbReference type="InterPro" id="IPR003593">
    <property type="entry name" value="AAA+_ATPase"/>
</dbReference>
<dbReference type="GO" id="GO:0005524">
    <property type="term" value="F:ATP binding"/>
    <property type="evidence" value="ECO:0007669"/>
    <property type="project" value="UniProtKB-KW"/>
</dbReference>
<feature type="domain" description="ABC transmembrane type-1" evidence="10">
    <location>
        <begin position="9"/>
        <end position="304"/>
    </location>
</feature>
<dbReference type="Gene3D" id="3.40.50.300">
    <property type="entry name" value="P-loop containing nucleotide triphosphate hydrolases"/>
    <property type="match status" value="1"/>
</dbReference>
<evidence type="ECO:0000256" key="2">
    <source>
        <dbReference type="ARBA" id="ARBA00022448"/>
    </source>
</evidence>
<dbReference type="AlphaFoldDB" id="A0A7M2RKW4"/>
<reference evidence="11 12" key="1">
    <citation type="submission" date="2020-10" db="EMBL/GenBank/DDBJ databases">
        <title>Blautia liquoris sp.nov., isolated from the mud in a fermentation cellar used for the production of Chinese strong-flavoured liquor.</title>
        <authorList>
            <person name="Lu L."/>
        </authorList>
    </citation>
    <scope>NUCLEOTIDE SEQUENCE [LARGE SCALE GENOMIC DNA]</scope>
    <source>
        <strain evidence="11 12">LZLJ-3</strain>
    </source>
</reference>
<evidence type="ECO:0000313" key="11">
    <source>
        <dbReference type="EMBL" id="QOV20885.1"/>
    </source>
</evidence>
<dbReference type="PROSITE" id="PS00211">
    <property type="entry name" value="ABC_TRANSPORTER_1"/>
    <property type="match status" value="1"/>
</dbReference>
<dbReference type="Pfam" id="PF00664">
    <property type="entry name" value="ABC_membrane"/>
    <property type="match status" value="1"/>
</dbReference>
<dbReference type="GO" id="GO:0015421">
    <property type="term" value="F:ABC-type oligopeptide transporter activity"/>
    <property type="evidence" value="ECO:0007669"/>
    <property type="project" value="TreeGrafter"/>
</dbReference>
<evidence type="ECO:0000259" key="9">
    <source>
        <dbReference type="PROSITE" id="PS50893"/>
    </source>
</evidence>
<dbReference type="InterPro" id="IPR017871">
    <property type="entry name" value="ABC_transporter-like_CS"/>
</dbReference>
<dbReference type="PROSITE" id="PS50893">
    <property type="entry name" value="ABC_TRANSPORTER_2"/>
    <property type="match status" value="1"/>
</dbReference>
<evidence type="ECO:0000256" key="5">
    <source>
        <dbReference type="ARBA" id="ARBA00022840"/>
    </source>
</evidence>
<evidence type="ECO:0000256" key="8">
    <source>
        <dbReference type="SAM" id="Phobius"/>
    </source>
</evidence>
<dbReference type="GO" id="GO:0005886">
    <property type="term" value="C:plasma membrane"/>
    <property type="evidence" value="ECO:0007669"/>
    <property type="project" value="UniProtKB-SubCell"/>
</dbReference>
<dbReference type="GO" id="GO:0016887">
    <property type="term" value="F:ATP hydrolysis activity"/>
    <property type="evidence" value="ECO:0007669"/>
    <property type="project" value="InterPro"/>
</dbReference>
<organism evidence="11 12">
    <name type="scientific">Blautia liquoris</name>
    <dbReference type="NCBI Taxonomy" id="2779518"/>
    <lineage>
        <taxon>Bacteria</taxon>
        <taxon>Bacillati</taxon>
        <taxon>Bacillota</taxon>
        <taxon>Clostridia</taxon>
        <taxon>Lachnospirales</taxon>
        <taxon>Lachnospiraceae</taxon>
        <taxon>Blautia</taxon>
    </lineage>
</organism>
<keyword evidence="12" id="KW-1185">Reference proteome</keyword>
<evidence type="ECO:0000313" key="12">
    <source>
        <dbReference type="Proteomes" id="UP000593601"/>
    </source>
</evidence>
<dbReference type="Pfam" id="PF00005">
    <property type="entry name" value="ABC_tran"/>
    <property type="match status" value="1"/>
</dbReference>
<feature type="domain" description="ABC transporter" evidence="9">
    <location>
        <begin position="338"/>
        <end position="572"/>
    </location>
</feature>
<sequence>MMDQWPLVLMSVLLAVSSNYLALLGPRFLGNAIDAISDERGVQMDIVMQSFWRMLICYVLAAMFAYLLNFCMVNLSQRITYRMRKQLFENLTTLPISYFDTHTTGDIISRISYDVDTVNETLSSDLVQVLASVYTVFAALYFMIKISKPLILVFAVTVPISVIFTRVKAKKIHPLFRKRSRKLGELNGYAEEMLSGAKTIGVYDRAKVITDRFDQRNKEAVDAYYDAEYYGAMIGPTVNFINNLSLSLIMIFGGILYLLSQSNTVAAGSIWFITIGGVTQFVMYSRRFTGPINEFANIISEFQSTLTASERIFRIIDEEPEKADKPGAKELTDAAGEVELDDVKFGYNPDKTIIHGLSIDARPGQTVAIVGPTGAGKTTIINLLMRFYDVNEGEIFVDGNEIRDMTRDSLRGCYTMVLQDTWLFYGTILDNIIYGNEDATMDEVIAAAKAARIHSYIEHLPDGYQTILSDDGVNISKGQKQLITIARAMLPKSRMLILDEATSNVDSRTEFKIQEAMALLMKNRTNFVVAHRLSTIKNADKILVIKDGDVIEQGTHEKLLKEDGFYAKLYNSQYS</sequence>
<proteinExistence type="predicted"/>
<dbReference type="InterPro" id="IPR027417">
    <property type="entry name" value="P-loop_NTPase"/>
</dbReference>
<dbReference type="SMART" id="SM00382">
    <property type="entry name" value="AAA"/>
    <property type="match status" value="1"/>
</dbReference>
<dbReference type="KEGG" id="bliq:INP51_01855"/>
<feature type="transmembrane region" description="Helical" evidence="8">
    <location>
        <begin position="265"/>
        <end position="284"/>
    </location>
</feature>
<name>A0A7M2RKW4_9FIRM</name>
<dbReference type="EMBL" id="CP063304">
    <property type="protein sequence ID" value="QOV20885.1"/>
    <property type="molecule type" value="Genomic_DNA"/>
</dbReference>
<evidence type="ECO:0000256" key="7">
    <source>
        <dbReference type="ARBA" id="ARBA00023136"/>
    </source>
</evidence>
<dbReference type="InterPro" id="IPR003439">
    <property type="entry name" value="ABC_transporter-like_ATP-bd"/>
</dbReference>
<feature type="transmembrane region" description="Helical" evidence="8">
    <location>
        <begin position="240"/>
        <end position="259"/>
    </location>
</feature>
<dbReference type="SUPFAM" id="SSF52540">
    <property type="entry name" value="P-loop containing nucleoside triphosphate hydrolases"/>
    <property type="match status" value="1"/>
</dbReference>
<feature type="transmembrane region" description="Helical" evidence="8">
    <location>
        <begin position="51"/>
        <end position="75"/>
    </location>
</feature>
<comment type="subcellular location">
    <subcellularLocation>
        <location evidence="1">Cell membrane</location>
        <topology evidence="1">Multi-pass membrane protein</topology>
    </subcellularLocation>
</comment>
<dbReference type="CDD" id="cd03254">
    <property type="entry name" value="ABCC_Glucan_exporter_like"/>
    <property type="match status" value="1"/>
</dbReference>
<keyword evidence="7 8" id="KW-0472">Membrane</keyword>
<keyword evidence="2" id="KW-0813">Transport</keyword>
<dbReference type="PROSITE" id="PS50929">
    <property type="entry name" value="ABC_TM1F"/>
    <property type="match status" value="1"/>
</dbReference>
<accession>A0A7M2RKW4</accession>
<gene>
    <name evidence="11" type="ORF">INP51_01855</name>
</gene>
<dbReference type="InterPro" id="IPR036640">
    <property type="entry name" value="ABC1_TM_sf"/>
</dbReference>
<dbReference type="InterPro" id="IPR011527">
    <property type="entry name" value="ABC1_TM_dom"/>
</dbReference>
<keyword evidence="5 11" id="KW-0067">ATP-binding</keyword>
<keyword evidence="6 8" id="KW-1133">Transmembrane helix</keyword>
<evidence type="ECO:0000256" key="4">
    <source>
        <dbReference type="ARBA" id="ARBA00022741"/>
    </source>
</evidence>
<dbReference type="SUPFAM" id="SSF90123">
    <property type="entry name" value="ABC transporter transmembrane region"/>
    <property type="match status" value="1"/>
</dbReference>
<evidence type="ECO:0000256" key="1">
    <source>
        <dbReference type="ARBA" id="ARBA00004651"/>
    </source>
</evidence>
<feature type="transmembrane region" description="Helical" evidence="8">
    <location>
        <begin position="150"/>
        <end position="169"/>
    </location>
</feature>
<evidence type="ECO:0000256" key="6">
    <source>
        <dbReference type="ARBA" id="ARBA00022989"/>
    </source>
</evidence>
<dbReference type="PANTHER" id="PTHR43394:SF1">
    <property type="entry name" value="ATP-BINDING CASSETTE SUB-FAMILY B MEMBER 10, MITOCHONDRIAL"/>
    <property type="match status" value="1"/>
</dbReference>
<dbReference type="InterPro" id="IPR039421">
    <property type="entry name" value="Type_1_exporter"/>
</dbReference>
<dbReference type="FunFam" id="3.40.50.300:FF:000287">
    <property type="entry name" value="Multidrug ABC transporter ATP-binding protein"/>
    <property type="match status" value="1"/>
</dbReference>
<keyword evidence="3 8" id="KW-0812">Transmembrane</keyword>
<dbReference type="Proteomes" id="UP000593601">
    <property type="component" value="Chromosome"/>
</dbReference>
<protein>
    <submittedName>
        <fullName evidence="11">ABC transporter ATP-binding protein</fullName>
    </submittedName>
</protein>
<evidence type="ECO:0000259" key="10">
    <source>
        <dbReference type="PROSITE" id="PS50929"/>
    </source>
</evidence>
<dbReference type="CDD" id="cd18547">
    <property type="entry name" value="ABC_6TM_Tm288_like"/>
    <property type="match status" value="1"/>
</dbReference>
<dbReference type="Gene3D" id="1.20.1560.10">
    <property type="entry name" value="ABC transporter type 1, transmembrane domain"/>
    <property type="match status" value="1"/>
</dbReference>
<dbReference type="PANTHER" id="PTHR43394">
    <property type="entry name" value="ATP-DEPENDENT PERMEASE MDL1, MITOCHONDRIAL"/>
    <property type="match status" value="1"/>
</dbReference>
<keyword evidence="4" id="KW-0547">Nucleotide-binding</keyword>